<protein>
    <submittedName>
        <fullName evidence="1">Uncharacterized protein</fullName>
    </submittedName>
</protein>
<proteinExistence type="predicted"/>
<dbReference type="AlphaFoldDB" id="A0A543Q6Y4"/>
<dbReference type="Proteomes" id="UP000315403">
    <property type="component" value="Unassembled WGS sequence"/>
</dbReference>
<comment type="caution">
    <text evidence="1">The sequence shown here is derived from an EMBL/GenBank/DDBJ whole genome shotgun (WGS) entry which is preliminary data.</text>
</comment>
<evidence type="ECO:0000313" key="1">
    <source>
        <dbReference type="EMBL" id="TQN52080.1"/>
    </source>
</evidence>
<dbReference type="EMBL" id="SZUV01000001">
    <property type="protein sequence ID" value="TQN52080.1"/>
    <property type="molecule type" value="Genomic_DNA"/>
</dbReference>
<reference evidence="1 2" key="1">
    <citation type="submission" date="2019-03" db="EMBL/GenBank/DDBJ databases">
        <title>New insights into Acidothiobacillus thiooxidans sulfur metabolism through coupled gene expression, solution geochemistry, microscopy and spectroscopy analyses.</title>
        <authorList>
            <person name="Camacho D."/>
            <person name="Frazao R."/>
            <person name="Fouillen A."/>
            <person name="Nanci A."/>
            <person name="Lang B.F."/>
            <person name="Apte S.C."/>
            <person name="Baron C."/>
            <person name="Warren L.A."/>
        </authorList>
    </citation>
    <scope>NUCLEOTIDE SEQUENCE [LARGE SCALE GENOMIC DNA]</scope>
    <source>
        <strain evidence="1 2">ATCC 19377</strain>
    </source>
</reference>
<organism evidence="1 2">
    <name type="scientific">Acidithiobacillus thiooxidans ATCC 19377</name>
    <dbReference type="NCBI Taxonomy" id="637390"/>
    <lineage>
        <taxon>Bacteria</taxon>
        <taxon>Pseudomonadati</taxon>
        <taxon>Pseudomonadota</taxon>
        <taxon>Acidithiobacillia</taxon>
        <taxon>Acidithiobacillales</taxon>
        <taxon>Acidithiobacillaceae</taxon>
        <taxon>Acidithiobacillus</taxon>
    </lineage>
</organism>
<gene>
    <name evidence="1" type="ORF">DLNHIDIE_01964</name>
</gene>
<accession>A0A543Q6Y4</accession>
<evidence type="ECO:0000313" key="2">
    <source>
        <dbReference type="Proteomes" id="UP000315403"/>
    </source>
</evidence>
<name>A0A543Q6Y4_ACITH</name>
<sequence>MWMLLTFALQTLSKVHATMESMLIVEGDLRMRAK</sequence>